<evidence type="ECO:0000259" key="3">
    <source>
        <dbReference type="Pfam" id="PF13205"/>
    </source>
</evidence>
<dbReference type="InterPro" id="IPR032812">
    <property type="entry name" value="SbsA_Ig"/>
</dbReference>
<gene>
    <name evidence="4" type="ORF">FHS90_004451</name>
</gene>
<keyword evidence="5" id="KW-1185">Reference proteome</keyword>
<dbReference type="GO" id="GO:0004553">
    <property type="term" value="F:hydrolase activity, hydrolyzing O-glycosyl compounds"/>
    <property type="evidence" value="ECO:0007669"/>
    <property type="project" value="UniProtKB-ARBA"/>
</dbReference>
<dbReference type="Pfam" id="PF13385">
    <property type="entry name" value="Laminin_G_3"/>
    <property type="match status" value="1"/>
</dbReference>
<dbReference type="GO" id="GO:0005975">
    <property type="term" value="P:carbohydrate metabolic process"/>
    <property type="evidence" value="ECO:0007669"/>
    <property type="project" value="UniProtKB-ARBA"/>
</dbReference>
<sequence length="415" mass="44388">MKRLSNHWSTLLAALVLLCFTACGDDDSAPEPTKFELKSLMAGTINLNTATAATNVPTDATIKATFSTNVDAATATNTVVTLKKQGETANVPAMVTVTGMEVTLAPNAALTAGTTYTLSIGAIKSSDGQTMAAMSKNFTTAGTAPLPGTVAHWSFDGNTNAVVGNYNPSASIDITYGPDRKNQANKAAVFNGSTSIIEIDNGSQLLNASNFTLSFWMKLNSDNGNRDHFVMGLGAFHGLGMEVPKTYGLFKVVAQYEWADGRTGANDFVFNGDGKNKDNGGWAAIETEKDLTNTGGVAGLLKDKWAHVTFVFNSATKSRFLYINGELMEKDNFTLLPDGDLKTAKGLKFNGNTEVQNKLAFGFNQARGGIMWANEPWGGYQFPTANHFKGSLDEIRIFHSALTATEVQAMYNSEK</sequence>
<organism evidence="4 5">
    <name type="scientific">Rufibacter quisquiliarum</name>
    <dbReference type="NCBI Taxonomy" id="1549639"/>
    <lineage>
        <taxon>Bacteria</taxon>
        <taxon>Pseudomonadati</taxon>
        <taxon>Bacteroidota</taxon>
        <taxon>Cytophagia</taxon>
        <taxon>Cytophagales</taxon>
        <taxon>Hymenobacteraceae</taxon>
        <taxon>Rufibacter</taxon>
    </lineage>
</organism>
<evidence type="ECO:0000256" key="1">
    <source>
        <dbReference type="ARBA" id="ARBA00022729"/>
    </source>
</evidence>
<evidence type="ECO:0000256" key="2">
    <source>
        <dbReference type="SAM" id="SignalP"/>
    </source>
</evidence>
<dbReference type="AlphaFoldDB" id="A0A839H1D9"/>
<dbReference type="InterPro" id="IPR013320">
    <property type="entry name" value="ConA-like_dom_sf"/>
</dbReference>
<dbReference type="EMBL" id="JACJIQ010000028">
    <property type="protein sequence ID" value="MBA9079711.1"/>
    <property type="molecule type" value="Genomic_DNA"/>
</dbReference>
<dbReference type="Pfam" id="PF13205">
    <property type="entry name" value="Big_5"/>
    <property type="match status" value="1"/>
</dbReference>
<dbReference type="Gene3D" id="2.60.40.1220">
    <property type="match status" value="1"/>
</dbReference>
<protein>
    <recommendedName>
        <fullName evidence="3">SbsA Ig-like domain-containing protein</fullName>
    </recommendedName>
</protein>
<evidence type="ECO:0000313" key="5">
    <source>
        <dbReference type="Proteomes" id="UP000563094"/>
    </source>
</evidence>
<reference evidence="4 5" key="1">
    <citation type="submission" date="2020-08" db="EMBL/GenBank/DDBJ databases">
        <title>Genomic Encyclopedia of Type Strains, Phase IV (KMG-IV): sequencing the most valuable type-strain genomes for metagenomic binning, comparative biology and taxonomic classification.</title>
        <authorList>
            <person name="Goeker M."/>
        </authorList>
    </citation>
    <scope>NUCLEOTIDE SEQUENCE [LARGE SCALE GENOMIC DNA]</scope>
    <source>
        <strain evidence="4 5">DSM 29854</strain>
    </source>
</reference>
<dbReference type="Gene3D" id="2.60.120.200">
    <property type="match status" value="1"/>
</dbReference>
<dbReference type="Proteomes" id="UP000563094">
    <property type="component" value="Unassembled WGS sequence"/>
</dbReference>
<keyword evidence="1 2" id="KW-0732">Signal</keyword>
<dbReference type="RefSeq" id="WP_066831785.1">
    <property type="nucleotide sequence ID" value="NZ_JACJIQ010000028.1"/>
</dbReference>
<dbReference type="InterPro" id="IPR014755">
    <property type="entry name" value="Cu-Rt/internalin_Ig-like"/>
</dbReference>
<feature type="signal peptide" evidence="2">
    <location>
        <begin position="1"/>
        <end position="24"/>
    </location>
</feature>
<comment type="caution">
    <text evidence="4">The sequence shown here is derived from an EMBL/GenBank/DDBJ whole genome shotgun (WGS) entry which is preliminary data.</text>
</comment>
<name>A0A839H1D9_9BACT</name>
<dbReference type="SUPFAM" id="SSF49899">
    <property type="entry name" value="Concanavalin A-like lectins/glucanases"/>
    <property type="match status" value="1"/>
</dbReference>
<evidence type="ECO:0000313" key="4">
    <source>
        <dbReference type="EMBL" id="MBA9079711.1"/>
    </source>
</evidence>
<feature type="domain" description="SbsA Ig-like" evidence="3">
    <location>
        <begin position="48"/>
        <end position="140"/>
    </location>
</feature>
<feature type="chain" id="PRO_5032715545" description="SbsA Ig-like domain-containing protein" evidence="2">
    <location>
        <begin position="25"/>
        <end position="415"/>
    </location>
</feature>
<accession>A0A839H1D9</accession>
<proteinExistence type="predicted"/>